<proteinExistence type="predicted"/>
<evidence type="ECO:0000313" key="3">
    <source>
        <dbReference type="Proteomes" id="UP001396898"/>
    </source>
</evidence>
<dbReference type="EMBL" id="JAQQWI010000002">
    <property type="protein sequence ID" value="KAK8037558.1"/>
    <property type="molecule type" value="Genomic_DNA"/>
</dbReference>
<feature type="region of interest" description="Disordered" evidence="1">
    <location>
        <begin position="841"/>
        <end position="903"/>
    </location>
</feature>
<protein>
    <recommendedName>
        <fullName evidence="4">Heterokaryon incompatibility domain-containing protein</fullName>
    </recommendedName>
</protein>
<evidence type="ECO:0000313" key="2">
    <source>
        <dbReference type="EMBL" id="KAK8037558.1"/>
    </source>
</evidence>
<accession>A0ABR1STB5</accession>
<feature type="compositionally biased region" description="Basic and acidic residues" evidence="1">
    <location>
        <begin position="865"/>
        <end position="875"/>
    </location>
</feature>
<evidence type="ECO:0008006" key="4">
    <source>
        <dbReference type="Google" id="ProtNLM"/>
    </source>
</evidence>
<reference evidence="2 3" key="1">
    <citation type="submission" date="2023-01" db="EMBL/GenBank/DDBJ databases">
        <title>Analysis of 21 Apiospora genomes using comparative genomics revels a genus with tremendous synthesis potential of carbohydrate active enzymes and secondary metabolites.</title>
        <authorList>
            <person name="Sorensen T."/>
        </authorList>
    </citation>
    <scope>NUCLEOTIDE SEQUENCE [LARGE SCALE GENOMIC DNA]</scope>
    <source>
        <strain evidence="2 3">CBS 20057</strain>
    </source>
</reference>
<name>A0ABR1STB5_9PEZI</name>
<gene>
    <name evidence="2" type="ORF">PG991_000904</name>
</gene>
<keyword evidence="3" id="KW-1185">Reference proteome</keyword>
<feature type="region of interest" description="Disordered" evidence="1">
    <location>
        <begin position="714"/>
        <end position="735"/>
    </location>
</feature>
<comment type="caution">
    <text evidence="2">The sequence shown here is derived from an EMBL/GenBank/DDBJ whole genome shotgun (WGS) entry which is preliminary data.</text>
</comment>
<dbReference type="Proteomes" id="UP001396898">
    <property type="component" value="Unassembled WGS sequence"/>
</dbReference>
<feature type="compositionally biased region" description="Polar residues" evidence="1">
    <location>
        <begin position="726"/>
        <end position="735"/>
    </location>
</feature>
<sequence>MSQQCSINELPNNLQTFHDYPKKNGWALDHKYQLHLGEETSSGKTLEEFFQSWLFYGLIFTIVQKDKRPVLQYGELNTGDKGAVTTKKLANALAIWEKWECGNSDGRDLRMVRVQEVLDIARRTIKRRFSCEGDSQPQQPQLGGRLNVDDKLVLGLMTLGETLSAAKARIMQKTNPRLSRWHYDQYEGWGEPRFVIKLMEHHEWCPRTMHIWRCQLDSNATLLLAAYFASKDNKLIKGPEHKLGTREASGTKEIPPCTKDSCHAVSANDASGTYHSRHAPDCYNHACGKPVGPRMETIIQNLKDNDISLLRFVTHEENNVQLQVIPWSPDSPDTPTMDTLVIPVHGQGNTDMRNRAIKQIFPIFKHSCFTLVLDAGLAQLSSSKDLHPSSHAAMRALASGWMSRLWTLQEAFLSKEIYYVFQEGSHSSDRHHLEVGTLLESLKAEAEQLRNAIFAKVYHHLKHNILDHERNTRNPWLFDPGHNMPPLRTAKLVANTLKATSWRSTTHYFHETLSLATLLGLLYKGTAIDQNGLLLVEPSQPEREADENGDHATARDQMMKTFWKLFNGQLKGSIPPGIIFLPGEKVNHQGFGWAPRTWMSANPTDHPDPLSDTKHPAELDCSGLKVRYPGFLLDIENRNNFLFKPKSKFWFPTEPSLETWYGVEVEDNGRSEDGLIEDSSSSQLAIILSRPRPGVAPEIGLLVQIRKTKLEGKLHGSQASGKYPTKATTQEQGNWDSEEDERVFYCNILNRVKVHRELMHAFREVNRGRMMLGDGRHALTPPLSSQALGGPSSRTEDLQIPEIMVNTHLDDKICLADELDSNQAWYVDGLFPKDDNSAVPVSLAGPSMASEAETEGIQHPAQQPDNKREHQEPVTHESAPSSPTENGGIHREDARKGFAGVPN</sequence>
<organism evidence="2 3">
    <name type="scientific">Apiospora marii</name>
    <dbReference type="NCBI Taxonomy" id="335849"/>
    <lineage>
        <taxon>Eukaryota</taxon>
        <taxon>Fungi</taxon>
        <taxon>Dikarya</taxon>
        <taxon>Ascomycota</taxon>
        <taxon>Pezizomycotina</taxon>
        <taxon>Sordariomycetes</taxon>
        <taxon>Xylariomycetidae</taxon>
        <taxon>Amphisphaeriales</taxon>
        <taxon>Apiosporaceae</taxon>
        <taxon>Apiospora</taxon>
    </lineage>
</organism>
<evidence type="ECO:0000256" key="1">
    <source>
        <dbReference type="SAM" id="MobiDB-lite"/>
    </source>
</evidence>
<dbReference type="PANTHER" id="PTHR39596">
    <property type="match status" value="1"/>
</dbReference>
<dbReference type="PANTHER" id="PTHR39596:SF2">
    <property type="entry name" value="HET DOMAIN PROTEIN (AFU_ORTHOLOGUE AFUA_1G17550)-RELATED"/>
    <property type="match status" value="1"/>
</dbReference>